<dbReference type="GO" id="GO:0016853">
    <property type="term" value="F:isomerase activity"/>
    <property type="evidence" value="ECO:0007669"/>
    <property type="project" value="UniProtKB-KW"/>
</dbReference>
<dbReference type="InterPro" id="IPR001753">
    <property type="entry name" value="Enoyl-CoA_hydra/iso"/>
</dbReference>
<evidence type="ECO:0000313" key="3">
    <source>
        <dbReference type="Proteomes" id="UP001320154"/>
    </source>
</evidence>
<dbReference type="Proteomes" id="UP001320154">
    <property type="component" value="Unassembled WGS sequence"/>
</dbReference>
<comment type="similarity">
    <text evidence="1">Belongs to the enoyl-CoA hydratase/isomerase family.</text>
</comment>
<comment type="caution">
    <text evidence="2">The sequence shown here is derived from an EMBL/GenBank/DDBJ whole genome shotgun (WGS) entry which is preliminary data.</text>
</comment>
<dbReference type="InterPro" id="IPR011968">
    <property type="entry name" value="PaaB1"/>
</dbReference>
<dbReference type="InterPro" id="IPR014748">
    <property type="entry name" value="Enoyl-CoA_hydra_C"/>
</dbReference>
<dbReference type="NCBIfam" id="TIGR02280">
    <property type="entry name" value="PaaB1"/>
    <property type="match status" value="1"/>
</dbReference>
<name>A0ABS9B435_9GAMM</name>
<evidence type="ECO:0000313" key="2">
    <source>
        <dbReference type="EMBL" id="MCE8046954.1"/>
    </source>
</evidence>
<sequence length="263" mass="28883">MSYQCIEFSIKEGVATLTLNRPETLNSFNVKMHEEVWEALDRLMRDDKVRCLLITGRGRGFSAGQDLSERRPGPNGEAPDLGQSLEVYYNPLVRRLRSLPMPVICAVNGVAAGAGANLALNCDIVLAARSASFIQAFCKLGLVPDSGGTWLLPRLVGRARARGLALLGDRINAEQAEAWGLIWKVVDDEHLMQEAMALSRHLSTQPTQGLAYIKQALEAAEGNDMDAQLDLERDLQRAAGRSEDYREGVAAFKEKRTPSFTGK</sequence>
<dbReference type="CDD" id="cd06558">
    <property type="entry name" value="crotonase-like"/>
    <property type="match status" value="1"/>
</dbReference>
<dbReference type="InterPro" id="IPR029045">
    <property type="entry name" value="ClpP/crotonase-like_dom_sf"/>
</dbReference>
<dbReference type="EMBL" id="JABFTQ010000005">
    <property type="protein sequence ID" value="MCE8046954.1"/>
    <property type="molecule type" value="Genomic_DNA"/>
</dbReference>
<protein>
    <submittedName>
        <fullName evidence="2">2-(1,2-epoxy-1,2-dihydrophenyl)acetyl-CoA isomerase</fullName>
        <ecNumber evidence="2">5.3.3.18</ecNumber>
    </submittedName>
</protein>
<organism evidence="2 3">
    <name type="scientific">Billgrantia desiderata</name>
    <dbReference type="NCBI Taxonomy" id="52021"/>
    <lineage>
        <taxon>Bacteria</taxon>
        <taxon>Pseudomonadati</taxon>
        <taxon>Pseudomonadota</taxon>
        <taxon>Gammaproteobacteria</taxon>
        <taxon>Oceanospirillales</taxon>
        <taxon>Halomonadaceae</taxon>
        <taxon>Billgrantia</taxon>
    </lineage>
</organism>
<dbReference type="SUPFAM" id="SSF52096">
    <property type="entry name" value="ClpP/crotonase"/>
    <property type="match status" value="1"/>
</dbReference>
<evidence type="ECO:0000256" key="1">
    <source>
        <dbReference type="ARBA" id="ARBA00005254"/>
    </source>
</evidence>
<reference evidence="2 3" key="1">
    <citation type="journal article" date="2021" name="Front. Microbiol.">
        <title>Aerobic Denitrification and Heterotrophic Sulfur Oxidation in the Genus Halomonas Revealed by Six Novel Species Characterizations and Genome-Based Analysis.</title>
        <authorList>
            <person name="Wang L."/>
            <person name="Shao Z."/>
        </authorList>
    </citation>
    <scope>NUCLEOTIDE SEQUENCE [LARGE SCALE GENOMIC DNA]</scope>
    <source>
        <strain evidence="2 3">MCCC 1A05748</strain>
    </source>
</reference>
<dbReference type="Gene3D" id="1.10.12.10">
    <property type="entry name" value="Lyase 2-enoyl-coa Hydratase, Chain A, domain 2"/>
    <property type="match status" value="1"/>
</dbReference>
<keyword evidence="3" id="KW-1185">Reference proteome</keyword>
<gene>
    <name evidence="2" type="ORF">HOP60_09460</name>
</gene>
<accession>A0ABS9B435</accession>
<dbReference type="Pfam" id="PF00378">
    <property type="entry name" value="ECH_1"/>
    <property type="match status" value="1"/>
</dbReference>
<dbReference type="PANTHER" id="PTHR43459:SF1">
    <property type="entry name" value="EG:BACN32G11.4 PROTEIN"/>
    <property type="match status" value="1"/>
</dbReference>
<dbReference type="EC" id="5.3.3.18" evidence="2"/>
<proteinExistence type="inferred from homology"/>
<dbReference type="RefSeq" id="WP_234250433.1">
    <property type="nucleotide sequence ID" value="NZ_JABFTQ010000005.1"/>
</dbReference>
<dbReference type="PANTHER" id="PTHR43459">
    <property type="entry name" value="ENOYL-COA HYDRATASE"/>
    <property type="match status" value="1"/>
</dbReference>
<dbReference type="Gene3D" id="3.90.226.10">
    <property type="entry name" value="2-enoyl-CoA Hydratase, Chain A, domain 1"/>
    <property type="match status" value="1"/>
</dbReference>
<keyword evidence="2" id="KW-0413">Isomerase</keyword>